<name>A0ABX5KGV2_9BURK</name>
<keyword evidence="2" id="KW-0645">Protease</keyword>
<protein>
    <submittedName>
        <fullName evidence="2">Carboxypeptidase family protein</fullName>
    </submittedName>
</protein>
<keyword evidence="2" id="KW-0378">Hydrolase</keyword>
<proteinExistence type="predicted"/>
<dbReference type="Proteomes" id="UP000245712">
    <property type="component" value="Unassembled WGS sequence"/>
</dbReference>
<evidence type="ECO:0000313" key="2">
    <source>
        <dbReference type="EMBL" id="PVX72789.1"/>
    </source>
</evidence>
<dbReference type="EMBL" id="QEOB01000023">
    <property type="protein sequence ID" value="PVX72789.1"/>
    <property type="molecule type" value="Genomic_DNA"/>
</dbReference>
<evidence type="ECO:0000313" key="3">
    <source>
        <dbReference type="Proteomes" id="UP000245712"/>
    </source>
</evidence>
<evidence type="ECO:0000256" key="1">
    <source>
        <dbReference type="SAM" id="SignalP"/>
    </source>
</evidence>
<accession>A0ABX5KGV2</accession>
<dbReference type="RefSeq" id="WP_116613956.1">
    <property type="nucleotide sequence ID" value="NZ_QEOB01000023.1"/>
</dbReference>
<keyword evidence="3" id="KW-1185">Reference proteome</keyword>
<reference evidence="2 3" key="1">
    <citation type="submission" date="2018-05" db="EMBL/GenBank/DDBJ databases">
        <title>Genomic Encyclopedia of Type Strains, Phase IV (KMG-V): Genome sequencing to study the core and pangenomes of soil and plant-associated prokaryotes.</title>
        <authorList>
            <person name="Whitman W."/>
        </authorList>
    </citation>
    <scope>NUCLEOTIDE SEQUENCE [LARGE SCALE GENOMIC DNA]</scope>
    <source>
        <strain evidence="2 3">SCZa-39</strain>
    </source>
</reference>
<sequence length="142" mass="15319">MSRTTRFYRSITAAGLFALAASMHVASAQTTAGLAAVQSQNHVEYVTGGIGHDQALALRDAGHTWPLSLGFFGPQGDYLANVHVEITAANAQKRLQVEATGPYMLVKLQPGAYHVTARYEGNTQQKDITIPQGKNEAVSFRF</sequence>
<dbReference type="Pfam" id="PF13620">
    <property type="entry name" value="CarboxypepD_reg"/>
    <property type="match status" value="1"/>
</dbReference>
<dbReference type="SUPFAM" id="SSF49464">
    <property type="entry name" value="Carboxypeptidase regulatory domain-like"/>
    <property type="match status" value="1"/>
</dbReference>
<gene>
    <name evidence="2" type="ORF">C7402_12328</name>
</gene>
<feature type="signal peptide" evidence="1">
    <location>
        <begin position="1"/>
        <end position="28"/>
    </location>
</feature>
<keyword evidence="1" id="KW-0732">Signal</keyword>
<dbReference type="InterPro" id="IPR008969">
    <property type="entry name" value="CarboxyPept-like_regulatory"/>
</dbReference>
<dbReference type="Gene3D" id="2.60.40.1120">
    <property type="entry name" value="Carboxypeptidase-like, regulatory domain"/>
    <property type="match status" value="1"/>
</dbReference>
<organism evidence="2 3">
    <name type="scientific">Paraburkholderia unamae</name>
    <dbReference type="NCBI Taxonomy" id="219649"/>
    <lineage>
        <taxon>Bacteria</taxon>
        <taxon>Pseudomonadati</taxon>
        <taxon>Pseudomonadota</taxon>
        <taxon>Betaproteobacteria</taxon>
        <taxon>Burkholderiales</taxon>
        <taxon>Burkholderiaceae</taxon>
        <taxon>Paraburkholderia</taxon>
    </lineage>
</organism>
<feature type="chain" id="PRO_5046129819" evidence="1">
    <location>
        <begin position="29"/>
        <end position="142"/>
    </location>
</feature>
<comment type="caution">
    <text evidence="2">The sequence shown here is derived from an EMBL/GenBank/DDBJ whole genome shotgun (WGS) entry which is preliminary data.</text>
</comment>
<dbReference type="GO" id="GO:0004180">
    <property type="term" value="F:carboxypeptidase activity"/>
    <property type="evidence" value="ECO:0007669"/>
    <property type="project" value="UniProtKB-KW"/>
</dbReference>
<keyword evidence="2" id="KW-0121">Carboxypeptidase</keyword>